<protein>
    <submittedName>
        <fullName evidence="2">Uncharacterized protein</fullName>
    </submittedName>
</protein>
<name>A0A0L0FKP5_9EUKA</name>
<evidence type="ECO:0000313" key="2">
    <source>
        <dbReference type="EMBL" id="KNC77041.1"/>
    </source>
</evidence>
<feature type="compositionally biased region" description="Basic residues" evidence="1">
    <location>
        <begin position="16"/>
        <end position="30"/>
    </location>
</feature>
<dbReference type="Proteomes" id="UP000054560">
    <property type="component" value="Unassembled WGS sequence"/>
</dbReference>
<reference evidence="2 3" key="1">
    <citation type="submission" date="2011-02" db="EMBL/GenBank/DDBJ databases">
        <title>The Genome Sequence of Sphaeroforma arctica JP610.</title>
        <authorList>
            <consortium name="The Broad Institute Genome Sequencing Platform"/>
            <person name="Russ C."/>
            <person name="Cuomo C."/>
            <person name="Young S.K."/>
            <person name="Zeng Q."/>
            <person name="Gargeya S."/>
            <person name="Alvarado L."/>
            <person name="Berlin A."/>
            <person name="Chapman S.B."/>
            <person name="Chen Z."/>
            <person name="Freedman E."/>
            <person name="Gellesch M."/>
            <person name="Goldberg J."/>
            <person name="Griggs A."/>
            <person name="Gujja S."/>
            <person name="Heilman E."/>
            <person name="Heiman D."/>
            <person name="Howarth C."/>
            <person name="Mehta T."/>
            <person name="Neiman D."/>
            <person name="Pearson M."/>
            <person name="Roberts A."/>
            <person name="Saif S."/>
            <person name="Shea T."/>
            <person name="Shenoy N."/>
            <person name="Sisk P."/>
            <person name="Stolte C."/>
            <person name="Sykes S."/>
            <person name="White J."/>
            <person name="Yandava C."/>
            <person name="Burger G."/>
            <person name="Gray M.W."/>
            <person name="Holland P.W.H."/>
            <person name="King N."/>
            <person name="Lang F.B.F."/>
            <person name="Roger A.J."/>
            <person name="Ruiz-Trillo I."/>
            <person name="Haas B."/>
            <person name="Nusbaum C."/>
            <person name="Birren B."/>
        </authorList>
    </citation>
    <scope>NUCLEOTIDE SEQUENCE [LARGE SCALE GENOMIC DNA]</scope>
    <source>
        <strain evidence="2 3">JP610</strain>
    </source>
</reference>
<accession>A0A0L0FKP5</accession>
<sequence length="163" mass="17410">MAKGKGKSAGDFYKPPKWKRGGRSTHKHKTFSPYPIAHTNTPPLDSPFVLKNLPTWALADGRDVGRDVISTPAGDINSTQGIDSTQPATVFTDRYTPEGGVAASPVSVKHVNNAGEDYSEAFVSARVVSSPVQPSKPKLKALFTGTAVHVVDVAHATILYQQV</sequence>
<dbReference type="EMBL" id="KQ242862">
    <property type="protein sequence ID" value="KNC77041.1"/>
    <property type="molecule type" value="Genomic_DNA"/>
</dbReference>
<evidence type="ECO:0000313" key="3">
    <source>
        <dbReference type="Proteomes" id="UP000054560"/>
    </source>
</evidence>
<proteinExistence type="predicted"/>
<dbReference type="GeneID" id="25910987"/>
<dbReference type="AlphaFoldDB" id="A0A0L0FKP5"/>
<keyword evidence="3" id="KW-1185">Reference proteome</keyword>
<organism evidence="2 3">
    <name type="scientific">Sphaeroforma arctica JP610</name>
    <dbReference type="NCBI Taxonomy" id="667725"/>
    <lineage>
        <taxon>Eukaryota</taxon>
        <taxon>Ichthyosporea</taxon>
        <taxon>Ichthyophonida</taxon>
        <taxon>Sphaeroforma</taxon>
    </lineage>
</organism>
<dbReference type="RefSeq" id="XP_014150943.1">
    <property type="nucleotide sequence ID" value="XM_014295468.1"/>
</dbReference>
<gene>
    <name evidence="2" type="ORF">SARC_10483</name>
</gene>
<evidence type="ECO:0000256" key="1">
    <source>
        <dbReference type="SAM" id="MobiDB-lite"/>
    </source>
</evidence>
<feature type="non-terminal residue" evidence="2">
    <location>
        <position position="163"/>
    </location>
</feature>
<feature type="region of interest" description="Disordered" evidence="1">
    <location>
        <begin position="1"/>
        <end position="38"/>
    </location>
</feature>